<sequence>MPAPPPIPAPAKSVKRNGTSSLAPRPQASNASLAEPILSTAALTASAESLFARHHHHAPAGFTLPDSARAGLALWLDAVHALWQSMHSARHAHHSVNNASTSSQHARSTASPSPKKELDTAPDQITVKRSEWTGMDDDDAALAHLLSEDDDHGGPDYAMAPGHDDPLFVGAGSSDPPETALEAGLVHATVRLIVVMTPSTESAVRTQAMALIVQLAELLTPEPSSSAKLGTTAAQLLAMHADDPRAGVDALLRVAGPPFALLAIAVVAGLAGYLTHRDAAVRAVAATGMTRLVLVHQATFEDADRLAVVAHLFFALTTTSSSAAGAGSGSGFTTSAGNDLRSGGRHDALGGGGHGGGGAVADTRDRHVLISALGELIPIYEKSPELTGRIVDGLLKLEAKTKLERAKIQETLTKLSSKIDMGQALVLQVHPEDDDSLDLVWWGATTLARNAPFPGLLDVHVTSPQEVVRYGCALILDAHFRTHPDQLVDHADLLLLGYHDRSVTVATVYRRLLDSLNTDPTSLLAKCPTDKCPIDLLERVATSLDFLTLADKKKTLAFLDLWAVRMPFNQLVYQSLLALLPCAPLQTVVMGVLGKMAPVIASSSPAQLGLLWQHLRRLPALHAPLLPYFQSSPDFYPTLFHRVLFGKVSHRAEVNKYLRSTSHHRGWAVGILILALGDQDEVALQECTSSLQVHRPNWGGTLRQLVHAQRSRAIVTQVKIWDDLASLAAESGSLTDWLTRDKVFDLLWEYYLKGQPDHQVAPSPDDYMFAHALTHSPCWVGLLLHRLEVRPPPAPKTEARAAVPTLATLRRRFFAGYMLVMFPLAGYPDVVIRRQACQALVACCFSSVLVANGAAKALLEYVTLVFVNHKTWGYVCSALDMATMLVRTKVPNVAQYLVHHFLGTALDWAINNPHLPVRLSALQFLETCCLVFPVGLNARLAEVRDVVRQCCMDRDPPIAEAARAVWSCVFRILSDTNAPDYLQYVRYEMNLVMQAKQIHLAADPLLQNLSAEERKRLVRLHLEALGNVRHPSLAHAIVTHCLPLVTSASPAFRAASVQAILHQFPALKEADRHLAGWAILPLAADQAPSVAHVVSRHLLGQLMSLSDVLVAVVTPHADDATALPQALTLDEILDENKTLSIAQQNRVDAQTALASSHDAARSMGNSTHARRLDGIPALVSRLTGWVPDSTLAQVLYYLERALDCVHLRSAAILVLAEFACMHESALDHVCALLMDHLLCVEIDNDPVYRALERLSEHTASAFKHVLGLLMHALNSQGPLNGVLHALRRLHRFLPEFAPAKIDPLLDLLAPGMASTRSVISTRLLVADLVVDLILLTAATSPEAHMARATAVYDAMLAILDRCSDAEDTTRVYAVLRRLTAVYAPPSFVHPLFTHLQSCAIPAVLSAHVRERIAAIEVVACAFLPPIERRTCELVLVADEIPAVVQAAQKGLFMPDQAVSLSGIVKGLDAADVVRVVHLLFEHLQGRSPARSLSTIHGVGASKGRRGSRHGVDGLARTSISNRAAAAEEAHLLSVVRNLYRALAKTESEGVIQSLLVHVLNHAASSASKLRTQLFHDVHASPLFTDEFADLPMAATLHAAMSTFATLRQGSWPPQSASAATPASPAASMPRLATEDVHERHLQTLTQVVADRDRELAHHVRIQTALVAILGCTRTPSPDMLTVLAAQLRDDHRGVRAAAASALLQVPVPADHRHELYLATVAQLRADCAAAQRGVLAMRDLPTVADVAMAGTSSASEHLYHRKRTLLKLAVGLAVQGGDPNVIQDMVDLLVHYWRDPIWAVCRAAIQLVRRLLGGAAMTDAHRARLIEAMGALVSREDYPEKQELNDLLHWCILEGVSDVGGGVQAAP</sequence>
<feature type="region of interest" description="Disordered" evidence="1">
    <location>
        <begin position="1"/>
        <end position="29"/>
    </location>
</feature>
<gene>
    <name evidence="2" type="ORF">AMAG_02107</name>
</gene>
<feature type="region of interest" description="Disordered" evidence="1">
    <location>
        <begin position="93"/>
        <end position="123"/>
    </location>
</feature>
<name>A0A0L0S1K9_ALLM3</name>
<keyword evidence="3" id="KW-1185">Reference proteome</keyword>
<organism evidence="2 3">
    <name type="scientific">Allomyces macrogynus (strain ATCC 38327)</name>
    <name type="common">Allomyces javanicus var. macrogynus</name>
    <dbReference type="NCBI Taxonomy" id="578462"/>
    <lineage>
        <taxon>Eukaryota</taxon>
        <taxon>Fungi</taxon>
        <taxon>Fungi incertae sedis</taxon>
        <taxon>Blastocladiomycota</taxon>
        <taxon>Blastocladiomycetes</taxon>
        <taxon>Blastocladiales</taxon>
        <taxon>Blastocladiaceae</taxon>
        <taxon>Allomyces</taxon>
    </lineage>
</organism>
<feature type="compositionally biased region" description="Polar residues" evidence="1">
    <location>
        <begin position="16"/>
        <end position="29"/>
    </location>
</feature>
<dbReference type="eggNOG" id="ENOG502SKRF">
    <property type="taxonomic scope" value="Eukaryota"/>
</dbReference>
<dbReference type="VEuPathDB" id="FungiDB:AMAG_02107"/>
<feature type="region of interest" description="Disordered" evidence="1">
    <location>
        <begin position="1610"/>
        <end position="1631"/>
    </location>
</feature>
<evidence type="ECO:0000256" key="1">
    <source>
        <dbReference type="SAM" id="MobiDB-lite"/>
    </source>
</evidence>
<accession>A0A0L0S1K9</accession>
<evidence type="ECO:0000313" key="3">
    <source>
        <dbReference type="Proteomes" id="UP000054350"/>
    </source>
</evidence>
<feature type="compositionally biased region" description="Low complexity" evidence="1">
    <location>
        <begin position="1610"/>
        <end position="1629"/>
    </location>
</feature>
<dbReference type="Proteomes" id="UP000054350">
    <property type="component" value="Unassembled WGS sequence"/>
</dbReference>
<dbReference type="SUPFAM" id="SSF48371">
    <property type="entry name" value="ARM repeat"/>
    <property type="match status" value="3"/>
</dbReference>
<dbReference type="InterPro" id="IPR016024">
    <property type="entry name" value="ARM-type_fold"/>
</dbReference>
<dbReference type="EMBL" id="GG745330">
    <property type="protein sequence ID" value="KNE56281.1"/>
    <property type="molecule type" value="Genomic_DNA"/>
</dbReference>
<feature type="compositionally biased region" description="Polar residues" evidence="1">
    <location>
        <begin position="95"/>
        <end position="112"/>
    </location>
</feature>
<proteinExistence type="predicted"/>
<reference evidence="2 3" key="1">
    <citation type="submission" date="2009-11" db="EMBL/GenBank/DDBJ databases">
        <title>Annotation of Allomyces macrogynus ATCC 38327.</title>
        <authorList>
            <consortium name="The Broad Institute Genome Sequencing Platform"/>
            <person name="Russ C."/>
            <person name="Cuomo C."/>
            <person name="Burger G."/>
            <person name="Gray M.W."/>
            <person name="Holland P.W.H."/>
            <person name="King N."/>
            <person name="Lang F.B.F."/>
            <person name="Roger A.J."/>
            <person name="Ruiz-Trillo I."/>
            <person name="Young S.K."/>
            <person name="Zeng Q."/>
            <person name="Gargeya S."/>
            <person name="Fitzgerald M."/>
            <person name="Haas B."/>
            <person name="Abouelleil A."/>
            <person name="Alvarado L."/>
            <person name="Arachchi H.M."/>
            <person name="Berlin A."/>
            <person name="Chapman S.B."/>
            <person name="Gearin G."/>
            <person name="Goldberg J."/>
            <person name="Griggs A."/>
            <person name="Gujja S."/>
            <person name="Hansen M."/>
            <person name="Heiman D."/>
            <person name="Howarth C."/>
            <person name="Larimer J."/>
            <person name="Lui A."/>
            <person name="MacDonald P.J.P."/>
            <person name="McCowen C."/>
            <person name="Montmayeur A."/>
            <person name="Murphy C."/>
            <person name="Neiman D."/>
            <person name="Pearson M."/>
            <person name="Priest M."/>
            <person name="Roberts A."/>
            <person name="Saif S."/>
            <person name="Shea T."/>
            <person name="Sisk P."/>
            <person name="Stolte C."/>
            <person name="Sykes S."/>
            <person name="Wortman J."/>
            <person name="Nusbaum C."/>
            <person name="Birren B."/>
        </authorList>
    </citation>
    <scope>NUCLEOTIDE SEQUENCE [LARGE SCALE GENOMIC DNA]</scope>
    <source>
        <strain evidence="2 3">ATCC 38327</strain>
    </source>
</reference>
<evidence type="ECO:0000313" key="2">
    <source>
        <dbReference type="EMBL" id="KNE56281.1"/>
    </source>
</evidence>
<dbReference type="OrthoDB" id="2100425at2759"/>
<protein>
    <submittedName>
        <fullName evidence="2">Uncharacterized protein</fullName>
    </submittedName>
</protein>
<reference evidence="3" key="2">
    <citation type="submission" date="2009-11" db="EMBL/GenBank/DDBJ databases">
        <title>The Genome Sequence of Allomyces macrogynus strain ATCC 38327.</title>
        <authorList>
            <consortium name="The Broad Institute Genome Sequencing Platform"/>
            <person name="Russ C."/>
            <person name="Cuomo C."/>
            <person name="Shea T."/>
            <person name="Young S.K."/>
            <person name="Zeng Q."/>
            <person name="Koehrsen M."/>
            <person name="Haas B."/>
            <person name="Borodovsky M."/>
            <person name="Guigo R."/>
            <person name="Alvarado L."/>
            <person name="Berlin A."/>
            <person name="Borenstein D."/>
            <person name="Chen Z."/>
            <person name="Engels R."/>
            <person name="Freedman E."/>
            <person name="Gellesch M."/>
            <person name="Goldberg J."/>
            <person name="Griggs A."/>
            <person name="Gujja S."/>
            <person name="Heiman D."/>
            <person name="Hepburn T."/>
            <person name="Howarth C."/>
            <person name="Jen D."/>
            <person name="Larson L."/>
            <person name="Lewis B."/>
            <person name="Mehta T."/>
            <person name="Park D."/>
            <person name="Pearson M."/>
            <person name="Roberts A."/>
            <person name="Saif S."/>
            <person name="Shenoy N."/>
            <person name="Sisk P."/>
            <person name="Stolte C."/>
            <person name="Sykes S."/>
            <person name="Walk T."/>
            <person name="White J."/>
            <person name="Yandava C."/>
            <person name="Burger G."/>
            <person name="Gray M.W."/>
            <person name="Holland P.W.H."/>
            <person name="King N."/>
            <person name="Lang F.B.F."/>
            <person name="Roger A.J."/>
            <person name="Ruiz-Trillo I."/>
            <person name="Lander E."/>
            <person name="Nusbaum C."/>
        </authorList>
    </citation>
    <scope>NUCLEOTIDE SEQUENCE [LARGE SCALE GENOMIC DNA]</scope>
    <source>
        <strain evidence="3">ATCC 38327</strain>
    </source>
</reference>